<dbReference type="HOGENOM" id="CLU_033467_0_0_1"/>
<dbReference type="AlphaFoldDB" id="F8NRE2"/>
<sequence length="430" mass="46920">MYPIPTHTVNLILQYICPPSQLDQPLPPHLISKSLLQRHHFLSIFPNDSLEYLCWPSSQSSKAVELLESFVAVKRDWDVEGDEFAVRYTSDREHTCAHVRVTTGEGLDDDDTGARLVFQWDDVDGWKYHDLQLMPFPPASHATLGEASSTASSIQVPYDSKLNGTERSREFDVAKDADGTEDDDDDDDDSYWNAYGAHEDSSPSALLGSAVNSKTSGSGEGAEDAYWAQYASVQGTGDSTLPSPLPVKNRALHPASDPHRFAASQEEPIAIPLSAIHSRSRFTHLGPPSPNTLTDLLNVISPRRDEFPSPLSDPEESETASDTPSPFSALDQPETITPLSAADSDQYADVSMVSRRGASVNGTAHSTVGLGEGLRIITGDNEEDDGILRDAVKGIHSLWKAGRRKQSAVRSQSDEDAHFLRVVREAIGQS</sequence>
<gene>
    <name evidence="2" type="ORF">SERLADRAFT_414372</name>
</gene>
<dbReference type="KEGG" id="sla:SERLADRAFT_414372"/>
<dbReference type="RefSeq" id="XP_007316434.1">
    <property type="nucleotide sequence ID" value="XM_007316372.1"/>
</dbReference>
<organism>
    <name type="scientific">Serpula lacrymans var. lacrymans (strain S7.9)</name>
    <name type="common">Dry rot fungus</name>
    <dbReference type="NCBI Taxonomy" id="578457"/>
    <lineage>
        <taxon>Eukaryota</taxon>
        <taxon>Fungi</taxon>
        <taxon>Dikarya</taxon>
        <taxon>Basidiomycota</taxon>
        <taxon>Agaricomycotina</taxon>
        <taxon>Agaricomycetes</taxon>
        <taxon>Agaricomycetidae</taxon>
        <taxon>Boletales</taxon>
        <taxon>Coniophorineae</taxon>
        <taxon>Serpulaceae</taxon>
        <taxon>Serpula</taxon>
    </lineage>
</organism>
<dbReference type="GeneID" id="18813251"/>
<name>F8NRE2_SERL9</name>
<accession>F8NRE2</accession>
<dbReference type="EMBL" id="GL945432">
    <property type="protein sequence ID" value="EGO26261.1"/>
    <property type="molecule type" value="Genomic_DNA"/>
</dbReference>
<reference evidence="2" key="1">
    <citation type="submission" date="2011-04" db="EMBL/GenBank/DDBJ databases">
        <title>Evolution of plant cell wall degrading machinery underlies the functional diversity of forest fungi.</title>
        <authorList>
            <consortium name="US DOE Joint Genome Institute (JGI-PGF)"/>
            <person name="Eastwood D.C."/>
            <person name="Floudas D."/>
            <person name="Binder M."/>
            <person name="Majcherczyk A."/>
            <person name="Schneider P."/>
            <person name="Aerts A."/>
            <person name="Asiegbu F.O."/>
            <person name="Baker S.E."/>
            <person name="Barry K."/>
            <person name="Bendiksby M."/>
            <person name="Blumentritt M."/>
            <person name="Coutinho P.M."/>
            <person name="Cullen D."/>
            <person name="Cullen D."/>
            <person name="Gathman A."/>
            <person name="Goodell B."/>
            <person name="Henrissat B."/>
            <person name="Ihrmark K."/>
            <person name="Kauserud H."/>
            <person name="Kohler A."/>
            <person name="LaButti K."/>
            <person name="Lapidus A."/>
            <person name="Lavin J.L."/>
            <person name="Lee Y.-H."/>
            <person name="Lindquist E."/>
            <person name="Lilly W."/>
            <person name="Lucas S."/>
            <person name="Morin E."/>
            <person name="Murat C."/>
            <person name="Oguiza J.A."/>
            <person name="Park J."/>
            <person name="Pisabarro A.G."/>
            <person name="Riley R."/>
            <person name="Rosling A."/>
            <person name="Salamov A."/>
            <person name="Schmidt O."/>
            <person name="Schmutz J."/>
            <person name="Skrede I."/>
            <person name="Stenlid J."/>
            <person name="Wiebenga A."/>
            <person name="Xie X."/>
            <person name="Kues U."/>
            <person name="Hibbett D.S."/>
            <person name="Hoffmeister D."/>
            <person name="Hogberg N."/>
            <person name="Martin F."/>
            <person name="Grigoriev I.V."/>
            <person name="Watkinson S.C."/>
        </authorList>
    </citation>
    <scope>NUCLEOTIDE SEQUENCE</scope>
    <source>
        <strain evidence="2">S7.9</strain>
    </source>
</reference>
<protein>
    <submittedName>
        <fullName evidence="2">Uncharacterized protein</fullName>
    </submittedName>
</protein>
<proteinExistence type="predicted"/>
<feature type="compositionally biased region" description="Polar residues" evidence="1">
    <location>
        <begin position="146"/>
        <end position="155"/>
    </location>
</feature>
<evidence type="ECO:0000256" key="1">
    <source>
        <dbReference type="SAM" id="MobiDB-lite"/>
    </source>
</evidence>
<feature type="compositionally biased region" description="Acidic residues" evidence="1">
    <location>
        <begin position="179"/>
        <end position="190"/>
    </location>
</feature>
<feature type="compositionally biased region" description="Basic and acidic residues" evidence="1">
    <location>
        <begin position="164"/>
        <end position="178"/>
    </location>
</feature>
<dbReference type="OrthoDB" id="2270193at2759"/>
<dbReference type="Proteomes" id="UP000008064">
    <property type="component" value="Unassembled WGS sequence"/>
</dbReference>
<feature type="region of interest" description="Disordered" evidence="1">
    <location>
        <begin position="303"/>
        <end position="332"/>
    </location>
</feature>
<feature type="region of interest" description="Disordered" evidence="1">
    <location>
        <begin position="142"/>
        <end position="221"/>
    </location>
</feature>
<evidence type="ECO:0000313" key="2">
    <source>
        <dbReference type="EMBL" id="EGO26261.1"/>
    </source>
</evidence>